<sequence length="120" mass="13325">MPLSVADVAAAALWPLAFTLGASALRDLLDEEDLTLDAAIEAERERAVADGFRRGREEVLRLVESAASEAEDRLRRDREAIDAMFLPEIERRLALVRDRLAELRRVEPLTAAGPAGGWFR</sequence>
<organism evidence="1 2">
    <name type="scientific">Microbispora siamensis</name>
    <dbReference type="NCBI Taxonomy" id="564413"/>
    <lineage>
        <taxon>Bacteria</taxon>
        <taxon>Bacillati</taxon>
        <taxon>Actinomycetota</taxon>
        <taxon>Actinomycetes</taxon>
        <taxon>Streptosporangiales</taxon>
        <taxon>Streptosporangiaceae</taxon>
        <taxon>Microbispora</taxon>
    </lineage>
</organism>
<name>A0ABQ4H0G1_9ACTN</name>
<reference evidence="1 2" key="1">
    <citation type="submission" date="2021-01" db="EMBL/GenBank/DDBJ databases">
        <title>Whole genome shotgun sequence of Microbispora siamensis NBRC 104113.</title>
        <authorList>
            <person name="Komaki H."/>
            <person name="Tamura T."/>
        </authorList>
    </citation>
    <scope>NUCLEOTIDE SEQUENCE [LARGE SCALE GENOMIC DNA]</scope>
    <source>
        <strain evidence="1 2">NBRC 104113</strain>
    </source>
</reference>
<accession>A0ABQ4H0G1</accession>
<gene>
    <name evidence="1" type="ORF">Msi02_79880</name>
</gene>
<evidence type="ECO:0000313" key="1">
    <source>
        <dbReference type="EMBL" id="GIH67171.1"/>
    </source>
</evidence>
<dbReference type="EMBL" id="BOOF01000068">
    <property type="protein sequence ID" value="GIH67171.1"/>
    <property type="molecule type" value="Genomic_DNA"/>
</dbReference>
<dbReference type="Proteomes" id="UP000660454">
    <property type="component" value="Unassembled WGS sequence"/>
</dbReference>
<dbReference type="RefSeq" id="WP_204052892.1">
    <property type="nucleotide sequence ID" value="NZ_BOOF01000068.1"/>
</dbReference>
<proteinExistence type="predicted"/>
<evidence type="ECO:0000313" key="2">
    <source>
        <dbReference type="Proteomes" id="UP000660454"/>
    </source>
</evidence>
<keyword evidence="2" id="KW-1185">Reference proteome</keyword>
<comment type="caution">
    <text evidence="1">The sequence shown here is derived from an EMBL/GenBank/DDBJ whole genome shotgun (WGS) entry which is preliminary data.</text>
</comment>
<protein>
    <submittedName>
        <fullName evidence="1">Uncharacterized protein</fullName>
    </submittedName>
</protein>